<organism evidence="6 7">
    <name type="scientific">Pedobacter heparinus (strain ATCC 13125 / DSM 2366 / CIP 104194 / JCM 7457 / NBRC 12017 / NCIMB 9290 / NRRL B-14731 / HIM 762-3)</name>
    <dbReference type="NCBI Taxonomy" id="485917"/>
    <lineage>
        <taxon>Bacteria</taxon>
        <taxon>Pseudomonadati</taxon>
        <taxon>Bacteroidota</taxon>
        <taxon>Sphingobacteriia</taxon>
        <taxon>Sphingobacteriales</taxon>
        <taxon>Sphingobacteriaceae</taxon>
        <taxon>Pedobacter</taxon>
    </lineage>
</organism>
<dbReference type="Gene3D" id="3.40.800.10">
    <property type="entry name" value="Ureohydrolase domain"/>
    <property type="match status" value="1"/>
</dbReference>
<dbReference type="InterPro" id="IPR023696">
    <property type="entry name" value="Ureohydrolase_dom_sf"/>
</dbReference>
<dbReference type="CDD" id="cd09988">
    <property type="entry name" value="Formimidoylglutamase"/>
    <property type="match status" value="1"/>
</dbReference>
<evidence type="ECO:0000313" key="6">
    <source>
        <dbReference type="EMBL" id="ACU06464.1"/>
    </source>
</evidence>
<dbReference type="GO" id="GO:0006547">
    <property type="term" value="P:L-histidine metabolic process"/>
    <property type="evidence" value="ECO:0007669"/>
    <property type="project" value="UniProtKB-KW"/>
</dbReference>
<dbReference type="GO" id="GO:0046872">
    <property type="term" value="F:metal ion binding"/>
    <property type="evidence" value="ECO:0007669"/>
    <property type="project" value="UniProtKB-KW"/>
</dbReference>
<evidence type="ECO:0000313" key="7">
    <source>
        <dbReference type="Proteomes" id="UP000000852"/>
    </source>
</evidence>
<dbReference type="PANTHER" id="PTHR11358:SF35">
    <property type="entry name" value="FORMIMIDOYLGLUTAMASE"/>
    <property type="match status" value="1"/>
</dbReference>
<keyword evidence="7" id="KW-1185">Reference proteome</keyword>
<evidence type="ECO:0000256" key="2">
    <source>
        <dbReference type="ARBA" id="ARBA00022801"/>
    </source>
</evidence>
<dbReference type="HOGENOM" id="CLU_796519_0_0_10"/>
<comment type="similarity">
    <text evidence="5">Belongs to the arginase family.</text>
</comment>
<keyword evidence="1" id="KW-0479">Metal-binding</keyword>
<dbReference type="GO" id="GO:0008783">
    <property type="term" value="F:agmatinase activity"/>
    <property type="evidence" value="ECO:0007669"/>
    <property type="project" value="TreeGrafter"/>
</dbReference>
<dbReference type="PROSITE" id="PS51409">
    <property type="entry name" value="ARGINASE_2"/>
    <property type="match status" value="1"/>
</dbReference>
<evidence type="ECO:0000256" key="1">
    <source>
        <dbReference type="ARBA" id="ARBA00022723"/>
    </source>
</evidence>
<dbReference type="STRING" id="485917.Phep_4273"/>
<keyword evidence="2" id="KW-0378">Hydrolase</keyword>
<evidence type="ECO:0000256" key="5">
    <source>
        <dbReference type="PROSITE-ProRule" id="PRU00742"/>
    </source>
</evidence>
<dbReference type="PANTHER" id="PTHR11358">
    <property type="entry name" value="ARGINASE/AGMATINASE"/>
    <property type="match status" value="1"/>
</dbReference>
<dbReference type="Proteomes" id="UP000000852">
    <property type="component" value="Chromosome"/>
</dbReference>
<evidence type="ECO:0000256" key="4">
    <source>
        <dbReference type="ARBA" id="ARBA00023211"/>
    </source>
</evidence>
<dbReference type="EMBL" id="CP001681">
    <property type="protein sequence ID" value="ACU06464.1"/>
    <property type="molecule type" value="Genomic_DNA"/>
</dbReference>
<protein>
    <submittedName>
        <fullName evidence="6">Arginase/agmatinase/formiminoglutamase</fullName>
    </submittedName>
</protein>
<proteinExistence type="inferred from homology"/>
<dbReference type="RefSeq" id="WP_015810071.1">
    <property type="nucleotide sequence ID" value="NC_013061.1"/>
</dbReference>
<dbReference type="eggNOG" id="COG0010">
    <property type="taxonomic scope" value="Bacteria"/>
</dbReference>
<evidence type="ECO:0000256" key="3">
    <source>
        <dbReference type="ARBA" id="ARBA00022808"/>
    </source>
</evidence>
<sequence>MEGLKIYSKADLLALVSRREGETRLGEQVQHVSSAGQLQTSTAKFVLLGIPEDIGVRANYGIAGASTAWQPALKALLNIQSTPSFKGDELLVLGHFEFSEPADNSISGLQQKVAEIDDLVYPVVQKIVEAGKIPIVIGGGHNNAFPIMKGISKALNRPVDVLNIDAHADLRATAGRHSGNGFSYALKQGFLKHYSVFGLHQNYNNGSILQEIAKNPDIQALFFDDMLKSSQPVTMFWDSLLKQSGAAPGLEIDLDAIADVLSSAVSPSGFSLNEVRSLVLRADKKFAYLHLCEGAVALTDGRQSTSTPKTIAYLISDFIRSQP</sequence>
<gene>
    <name evidence="6" type="ordered locus">Phep_4273</name>
</gene>
<dbReference type="OrthoDB" id="9788689at2"/>
<dbReference type="KEGG" id="phe:Phep_4273"/>
<dbReference type="GO" id="GO:0033389">
    <property type="term" value="P:putrescine biosynthetic process from arginine, via agmatine"/>
    <property type="evidence" value="ECO:0007669"/>
    <property type="project" value="TreeGrafter"/>
</dbReference>
<accession>C6XXF8</accession>
<reference evidence="6 7" key="1">
    <citation type="journal article" date="2009" name="Stand. Genomic Sci.">
        <title>Complete genome sequence of Pedobacter heparinus type strain (HIM 762-3).</title>
        <authorList>
            <person name="Han C."/>
            <person name="Spring S."/>
            <person name="Lapidus A."/>
            <person name="Del Rio T.G."/>
            <person name="Tice H."/>
            <person name="Copeland A."/>
            <person name="Cheng J.F."/>
            <person name="Lucas S."/>
            <person name="Chen F."/>
            <person name="Nolan M."/>
            <person name="Bruce D."/>
            <person name="Goodwin L."/>
            <person name="Pitluck S."/>
            <person name="Ivanova N."/>
            <person name="Mavromatis K."/>
            <person name="Mikhailova N."/>
            <person name="Pati A."/>
            <person name="Chen A."/>
            <person name="Palaniappan K."/>
            <person name="Land M."/>
            <person name="Hauser L."/>
            <person name="Chang Y.J."/>
            <person name="Jeffries C.C."/>
            <person name="Saunders E."/>
            <person name="Chertkov O."/>
            <person name="Brettin T."/>
            <person name="Goker M."/>
            <person name="Rohde M."/>
            <person name="Bristow J."/>
            <person name="Eisen J.A."/>
            <person name="Markowitz V."/>
            <person name="Hugenholtz P."/>
            <person name="Kyrpides N.C."/>
            <person name="Klenk H.P."/>
            <person name="Detter J.C."/>
        </authorList>
    </citation>
    <scope>NUCLEOTIDE SEQUENCE [LARGE SCALE GENOMIC DNA]</scope>
    <source>
        <strain evidence="7">ATCC 13125 / DSM 2366 / CIP 104194 / JCM 7457 / NBRC 12017 / NCIMB 9290 / NRRL B-14731 / HIM 762-3</strain>
    </source>
</reference>
<keyword evidence="3" id="KW-0369">Histidine metabolism</keyword>
<name>C6XXF8_PEDHD</name>
<keyword evidence="4" id="KW-0464">Manganese</keyword>
<dbReference type="SUPFAM" id="SSF52768">
    <property type="entry name" value="Arginase/deacetylase"/>
    <property type="match status" value="1"/>
</dbReference>
<dbReference type="AlphaFoldDB" id="C6XXF8"/>
<dbReference type="InterPro" id="IPR006035">
    <property type="entry name" value="Ureohydrolase"/>
</dbReference>
<dbReference type="Pfam" id="PF00491">
    <property type="entry name" value="Arginase"/>
    <property type="match status" value="1"/>
</dbReference>